<protein>
    <submittedName>
        <fullName evidence="2">Uncharacterized protein</fullName>
    </submittedName>
</protein>
<sequence length="149" mass="17131">MENAGILFAVMLDNKVSPFSVFLLLLFLFPMCRPCPFSFSLLLEFCFRVVRLEKRSKVELNQESRKGLTTATPIIGTPTDKEEVVKLPLLLDYRKLVETRREMYPMQACEESQVEKWNEMDSTPKRLAQNIHPSATTAYTNPTLHTSKS</sequence>
<proteinExistence type="predicted"/>
<keyword evidence="3" id="KW-1185">Reference proteome</keyword>
<dbReference type="AlphaFoldDB" id="A0A4S8ISD4"/>
<comment type="caution">
    <text evidence="2">The sequence shown here is derived from an EMBL/GenBank/DDBJ whole genome shotgun (WGS) entry which is preliminary data.</text>
</comment>
<feature type="region of interest" description="Disordered" evidence="1">
    <location>
        <begin position="128"/>
        <end position="149"/>
    </location>
</feature>
<evidence type="ECO:0000313" key="2">
    <source>
        <dbReference type="EMBL" id="THU51617.1"/>
    </source>
</evidence>
<reference evidence="2 3" key="1">
    <citation type="journal article" date="2019" name="Nat. Plants">
        <title>Genome sequencing of Musa balbisiana reveals subgenome evolution and function divergence in polyploid bananas.</title>
        <authorList>
            <person name="Yao X."/>
        </authorList>
    </citation>
    <scope>NUCLEOTIDE SEQUENCE [LARGE SCALE GENOMIC DNA]</scope>
    <source>
        <strain evidence="3">cv. DH-PKW</strain>
        <tissue evidence="2">Leaves</tissue>
    </source>
</reference>
<accession>A0A4S8ISD4</accession>
<evidence type="ECO:0000313" key="3">
    <source>
        <dbReference type="Proteomes" id="UP000317650"/>
    </source>
</evidence>
<dbReference type="EMBL" id="PYDT01000009">
    <property type="protein sequence ID" value="THU51617.1"/>
    <property type="molecule type" value="Genomic_DNA"/>
</dbReference>
<dbReference type="Proteomes" id="UP000317650">
    <property type="component" value="Chromosome 6"/>
</dbReference>
<feature type="compositionally biased region" description="Polar residues" evidence="1">
    <location>
        <begin position="131"/>
        <end position="149"/>
    </location>
</feature>
<name>A0A4S8ISD4_MUSBA</name>
<gene>
    <name evidence="2" type="ORF">C4D60_Mb06t32910</name>
</gene>
<evidence type="ECO:0000256" key="1">
    <source>
        <dbReference type="SAM" id="MobiDB-lite"/>
    </source>
</evidence>
<organism evidence="2 3">
    <name type="scientific">Musa balbisiana</name>
    <name type="common">Banana</name>
    <dbReference type="NCBI Taxonomy" id="52838"/>
    <lineage>
        <taxon>Eukaryota</taxon>
        <taxon>Viridiplantae</taxon>
        <taxon>Streptophyta</taxon>
        <taxon>Embryophyta</taxon>
        <taxon>Tracheophyta</taxon>
        <taxon>Spermatophyta</taxon>
        <taxon>Magnoliopsida</taxon>
        <taxon>Liliopsida</taxon>
        <taxon>Zingiberales</taxon>
        <taxon>Musaceae</taxon>
        <taxon>Musa</taxon>
    </lineage>
</organism>